<dbReference type="PROSITE" id="PS51371">
    <property type="entry name" value="CBS"/>
    <property type="match status" value="1"/>
</dbReference>
<feature type="transmembrane region" description="Helical" evidence="9">
    <location>
        <begin position="6"/>
        <end position="29"/>
    </location>
</feature>
<dbReference type="Gene3D" id="3.10.580.10">
    <property type="entry name" value="CBS-domain"/>
    <property type="match status" value="1"/>
</dbReference>
<evidence type="ECO:0000313" key="12">
    <source>
        <dbReference type="EMBL" id="SNV18763.1"/>
    </source>
</evidence>
<organism evidence="12 13">
    <name type="scientific">Dermatophilus congolensis</name>
    <dbReference type="NCBI Taxonomy" id="1863"/>
    <lineage>
        <taxon>Bacteria</taxon>
        <taxon>Bacillati</taxon>
        <taxon>Actinomycetota</taxon>
        <taxon>Actinomycetes</taxon>
        <taxon>Micrococcales</taxon>
        <taxon>Dermatophilaceae</taxon>
        <taxon>Dermatophilus</taxon>
    </lineage>
</organism>
<dbReference type="Proteomes" id="UP000242637">
    <property type="component" value="Chromosome 1"/>
</dbReference>
<accession>A0A239VB25</accession>
<feature type="domain" description="CNNM transmembrane" evidence="11">
    <location>
        <begin position="1"/>
        <end position="203"/>
    </location>
</feature>
<evidence type="ECO:0000256" key="1">
    <source>
        <dbReference type="ARBA" id="ARBA00004651"/>
    </source>
</evidence>
<reference evidence="12 13" key="1">
    <citation type="submission" date="2017-06" db="EMBL/GenBank/DDBJ databases">
        <authorList>
            <consortium name="Pathogen Informatics"/>
        </authorList>
    </citation>
    <scope>NUCLEOTIDE SEQUENCE [LARGE SCALE GENOMIC DNA]</scope>
    <source>
        <strain evidence="12 13">NCTC13039</strain>
    </source>
</reference>
<dbReference type="KEGG" id="dco:SAMEA4475696_0535"/>
<dbReference type="InterPro" id="IPR046342">
    <property type="entry name" value="CBS_dom_sf"/>
</dbReference>
<dbReference type="CDD" id="cd04590">
    <property type="entry name" value="CBS_pair_CorC_HlyC_assoc"/>
    <property type="match status" value="1"/>
</dbReference>
<keyword evidence="4" id="KW-0677">Repeat</keyword>
<evidence type="ECO:0000259" key="11">
    <source>
        <dbReference type="PROSITE" id="PS51846"/>
    </source>
</evidence>
<evidence type="ECO:0000256" key="4">
    <source>
        <dbReference type="ARBA" id="ARBA00022737"/>
    </source>
</evidence>
<gene>
    <name evidence="12" type="primary">ytfL_2</name>
    <name evidence="12" type="ORF">SAMEA4475696_00535</name>
</gene>
<evidence type="ECO:0000256" key="6">
    <source>
        <dbReference type="ARBA" id="ARBA00023136"/>
    </source>
</evidence>
<keyword evidence="7" id="KW-0129">CBS domain</keyword>
<evidence type="ECO:0000256" key="9">
    <source>
        <dbReference type="SAM" id="Phobius"/>
    </source>
</evidence>
<dbReference type="RefSeq" id="WP_051277613.1">
    <property type="nucleotide sequence ID" value="NZ_JAAFNI010000001.1"/>
</dbReference>
<dbReference type="PROSITE" id="PS51846">
    <property type="entry name" value="CNNM"/>
    <property type="match status" value="1"/>
</dbReference>
<keyword evidence="5 8" id="KW-1133">Transmembrane helix</keyword>
<evidence type="ECO:0000256" key="7">
    <source>
        <dbReference type="PROSITE-ProRule" id="PRU00703"/>
    </source>
</evidence>
<dbReference type="SUPFAM" id="SSF54631">
    <property type="entry name" value="CBS-domain pair"/>
    <property type="match status" value="1"/>
</dbReference>
<dbReference type="InterPro" id="IPR044751">
    <property type="entry name" value="Ion_transp-like_CBS"/>
</dbReference>
<dbReference type="Pfam" id="PF00571">
    <property type="entry name" value="CBS"/>
    <property type="match status" value="1"/>
</dbReference>
<dbReference type="InterPro" id="IPR051676">
    <property type="entry name" value="UPF0053_domain"/>
</dbReference>
<dbReference type="InterPro" id="IPR000644">
    <property type="entry name" value="CBS_dom"/>
</dbReference>
<keyword evidence="3 8" id="KW-0812">Transmembrane</keyword>
<dbReference type="EMBL" id="LT906453">
    <property type="protein sequence ID" value="SNV18763.1"/>
    <property type="molecule type" value="Genomic_DNA"/>
</dbReference>
<dbReference type="GO" id="GO:0005886">
    <property type="term" value="C:plasma membrane"/>
    <property type="evidence" value="ECO:0007669"/>
    <property type="project" value="UniProtKB-SubCell"/>
</dbReference>
<dbReference type="SMART" id="SM00116">
    <property type="entry name" value="CBS"/>
    <property type="match status" value="2"/>
</dbReference>
<keyword evidence="2" id="KW-1003">Cell membrane</keyword>
<protein>
    <submittedName>
        <fullName evidence="12">Putative Mg2+ and Co2+ transporter CorB</fullName>
    </submittedName>
</protein>
<evidence type="ECO:0000256" key="2">
    <source>
        <dbReference type="ARBA" id="ARBA00022475"/>
    </source>
</evidence>
<evidence type="ECO:0000256" key="5">
    <source>
        <dbReference type="ARBA" id="ARBA00022989"/>
    </source>
</evidence>
<dbReference type="STRING" id="1121387.GCA_000429885_01636"/>
<dbReference type="OrthoDB" id="110231at2"/>
<dbReference type="InterPro" id="IPR002550">
    <property type="entry name" value="CNNM"/>
</dbReference>
<dbReference type="PANTHER" id="PTHR43099:SF5">
    <property type="entry name" value="HLYC_CORC FAMILY TRANSPORTER"/>
    <property type="match status" value="1"/>
</dbReference>
<keyword evidence="13" id="KW-1185">Reference proteome</keyword>
<dbReference type="Pfam" id="PF01595">
    <property type="entry name" value="CNNM"/>
    <property type="match status" value="1"/>
</dbReference>
<evidence type="ECO:0000256" key="3">
    <source>
        <dbReference type="ARBA" id="ARBA00022692"/>
    </source>
</evidence>
<evidence type="ECO:0000313" key="13">
    <source>
        <dbReference type="Proteomes" id="UP000242637"/>
    </source>
</evidence>
<evidence type="ECO:0000259" key="10">
    <source>
        <dbReference type="PROSITE" id="PS51371"/>
    </source>
</evidence>
<dbReference type="PANTHER" id="PTHR43099">
    <property type="entry name" value="UPF0053 PROTEIN YRKA"/>
    <property type="match status" value="1"/>
</dbReference>
<feature type="transmembrane region" description="Helical" evidence="9">
    <location>
        <begin position="128"/>
        <end position="147"/>
    </location>
</feature>
<comment type="subcellular location">
    <subcellularLocation>
        <location evidence="1">Cell membrane</location>
        <topology evidence="1">Multi-pass membrane protein</topology>
    </subcellularLocation>
</comment>
<sequence length="362" mass="38593">MMNEGAALAIMLVFLVFNAIFVAAEFALVSVRRDQLEPLVHEGKWSARITMKVVKDVNVAIAGTQLGITASSLAIGAVGEPALHHLMAAPFAFMGAPAWLVGPAALVLSLVIVIYLHMVLAEMVPKNIALAGPLRASLVLGPFMYFFDFLAQPFLWLMNATANVALKLMRVEPKNEVTAAFDRDQVRSFIEESGREGVLDEDETALLAHALDFETGVASDVALPADSLRTVPDSVSILELEQLAAQTGFSRFPVVGGKGMYIGYVHVKDVLGAPDASQPAVPRYLSPLPSIPADMGLREVVRRMQRSQVHLAVLTGEEGVPAGSQGAVIALEDVLEELVGDVREAIAVPEAASAGRAPQQNV</sequence>
<feature type="domain" description="CBS" evidence="10">
    <location>
        <begin position="222"/>
        <end position="281"/>
    </location>
</feature>
<evidence type="ECO:0000256" key="8">
    <source>
        <dbReference type="PROSITE-ProRule" id="PRU01193"/>
    </source>
</evidence>
<feature type="transmembrane region" description="Helical" evidence="9">
    <location>
        <begin position="57"/>
        <end position="79"/>
    </location>
</feature>
<keyword evidence="6 8" id="KW-0472">Membrane</keyword>
<name>A0A239VB25_9MICO</name>
<dbReference type="GeneID" id="63458813"/>
<feature type="transmembrane region" description="Helical" evidence="9">
    <location>
        <begin position="91"/>
        <end position="116"/>
    </location>
</feature>
<proteinExistence type="predicted"/>
<dbReference type="AlphaFoldDB" id="A0A239VB25"/>